<dbReference type="EMBL" id="VRMN01000013">
    <property type="protein sequence ID" value="KAA8491438.1"/>
    <property type="molecule type" value="Genomic_DNA"/>
</dbReference>
<dbReference type="InterPro" id="IPR016024">
    <property type="entry name" value="ARM-type_fold"/>
</dbReference>
<dbReference type="InterPro" id="IPR000225">
    <property type="entry name" value="Armadillo"/>
</dbReference>
<dbReference type="OMA" id="ACWISAS"/>
<dbReference type="InterPro" id="IPR011989">
    <property type="entry name" value="ARM-like"/>
</dbReference>
<reference evidence="3" key="1">
    <citation type="journal article" date="2019" name="Nat. Commun.">
        <title>Expansion of phycobilisome linker gene families in mesophilic red algae.</title>
        <authorList>
            <person name="Lee J."/>
            <person name="Kim D."/>
            <person name="Bhattacharya D."/>
            <person name="Yoon H.S."/>
        </authorList>
    </citation>
    <scope>NUCLEOTIDE SEQUENCE [LARGE SCALE GENOMIC DNA]</scope>
    <source>
        <strain evidence="3">CCMP 1328</strain>
    </source>
</reference>
<protein>
    <recommendedName>
        <fullName evidence="4">Protein aardvark</fullName>
    </recommendedName>
</protein>
<dbReference type="Gene3D" id="1.25.10.10">
    <property type="entry name" value="Leucine-rich Repeat Variant"/>
    <property type="match status" value="3"/>
</dbReference>
<dbReference type="Proteomes" id="UP000324585">
    <property type="component" value="Unassembled WGS sequence"/>
</dbReference>
<accession>A0A5J4YJN2</accession>
<dbReference type="AlphaFoldDB" id="A0A5J4YJN2"/>
<dbReference type="SUPFAM" id="SSF48371">
    <property type="entry name" value="ARM repeat"/>
    <property type="match status" value="1"/>
</dbReference>
<evidence type="ECO:0000313" key="3">
    <source>
        <dbReference type="Proteomes" id="UP000324585"/>
    </source>
</evidence>
<organism evidence="2 3">
    <name type="scientific">Porphyridium purpureum</name>
    <name type="common">Red alga</name>
    <name type="synonym">Porphyridium cruentum</name>
    <dbReference type="NCBI Taxonomy" id="35688"/>
    <lineage>
        <taxon>Eukaryota</taxon>
        <taxon>Rhodophyta</taxon>
        <taxon>Bangiophyceae</taxon>
        <taxon>Porphyridiales</taxon>
        <taxon>Porphyridiaceae</taxon>
        <taxon>Porphyridium</taxon>
    </lineage>
</organism>
<comment type="caution">
    <text evidence="2">The sequence shown here is derived from an EMBL/GenBank/DDBJ whole genome shotgun (WGS) entry which is preliminary data.</text>
</comment>
<dbReference type="OrthoDB" id="10268130at2759"/>
<sequence>MWTVRVAVVRLERGIRAIRELSGVRGVCQSRCGGLDSDVVVQVQRFSTLSRVSRWGSAGTRTWTEARSIGDAGIRTGRTQPVSPNGIILASATTAAVAVAACWISASLASTATMPASPLHMHCDSASSPTSVSGLDALAKGLTSEETKPAERVAILQDLNAVCIHIDNHAQLLRAGLVPILLDRLLSLSKSQTDEEQDASTLQKESDLTAEVLASLAVTPDAVPVYLEAGAVELLLRLLSESIAAFTSSMSSSAVSWLQPWKWKRDSTNAGSSESTSADAAGVVPLNTPATQQYVRCIAFLLRSGRGAPEHVLAHSESTAAPSVLCSLLQHTADAETRRYAMLAVALLCPLQADSVIQCGGLRRMIELISSAQFQTDDVLQWYVTGGLHQLSKDAAIYKALLKHKVVPALCNFLGISSAGAPNPQAETYAVRALRNLLIADSPEGAALRKSAASEYAGAALCNVLNGTERNPGLLRATCVSIQEVAAFLQTKMDGKADKRIATTTTERNSATQILTSMVVGAGDSGGAISRLLALASSRDIAPRVHTAALLAMRELCLAAQGGAVQGMDAVLRVNNSAAIRVLVQDAQSKDATIALAAMECGAALTEWGPVAEVSGDLITLLCSAAGAVSGTAATRALVSIFAHCSRYETPRRLIGYEGGLAKLVQILNEPSFQSDTVIFRDGLRALYNLSTSPLFKLMVAQRGGLELFARGAHSADPLTRKYAHCALAALLDRPEYIARVAELNVAPPLAHAVLSAGSATKTKSDDKGSADAAGIAHCSLLALAQLTNMPDQLSTLALSGAPAAFSSALASAVAKGNAPQYELEYILVALCNLSSTEAGRKALGRTNIKKDLMTVTTSFLYAGMIQNMAATVLENLTSNAAIVAPVIPQQPFPVL</sequence>
<name>A0A5J4YJN2_PORPP</name>
<gene>
    <name evidence="2" type="ORF">FVE85_2453</name>
</gene>
<feature type="repeat" description="ARM" evidence="1">
    <location>
        <begin position="659"/>
        <end position="705"/>
    </location>
</feature>
<evidence type="ECO:0008006" key="4">
    <source>
        <dbReference type="Google" id="ProtNLM"/>
    </source>
</evidence>
<evidence type="ECO:0000256" key="1">
    <source>
        <dbReference type="PROSITE-ProRule" id="PRU00259"/>
    </source>
</evidence>
<keyword evidence="3" id="KW-1185">Reference proteome</keyword>
<dbReference type="PROSITE" id="PS50176">
    <property type="entry name" value="ARM_REPEAT"/>
    <property type="match status" value="1"/>
</dbReference>
<dbReference type="SMART" id="SM00185">
    <property type="entry name" value="ARM"/>
    <property type="match status" value="4"/>
</dbReference>
<proteinExistence type="predicted"/>
<evidence type="ECO:0000313" key="2">
    <source>
        <dbReference type="EMBL" id="KAA8491438.1"/>
    </source>
</evidence>